<sequence>MVSLALPTISNGQALNTDILTEDLQFEQYTKNQQWNLLSKSLEIYFLWLLTMMVIYALTLAALLYIRGTKHNQEVANGKGSGNEQKSGNTVVSINDKDLYPILNLAGDQSSFYLKYLDVDQIPKSKNQDLRRTKNTNDGEEVLKEMIGDNS</sequence>
<proteinExistence type="predicted"/>
<dbReference type="Proteomes" id="UP000187013">
    <property type="component" value="Unassembled WGS sequence"/>
</dbReference>
<evidence type="ECO:0000313" key="3">
    <source>
        <dbReference type="EMBL" id="GAV51263.1"/>
    </source>
</evidence>
<dbReference type="EMBL" id="BDGX01000030">
    <property type="protein sequence ID" value="GAV51263.1"/>
    <property type="molecule type" value="Genomic_DNA"/>
</dbReference>
<feature type="transmembrane region" description="Helical" evidence="2">
    <location>
        <begin position="45"/>
        <end position="66"/>
    </location>
</feature>
<evidence type="ECO:0000256" key="2">
    <source>
        <dbReference type="SAM" id="Phobius"/>
    </source>
</evidence>
<evidence type="ECO:0000256" key="1">
    <source>
        <dbReference type="SAM" id="MobiDB-lite"/>
    </source>
</evidence>
<comment type="caution">
    <text evidence="3">The sequence shown here is derived from an EMBL/GenBank/DDBJ whole genome shotgun (WGS) entry which is preliminary data.</text>
</comment>
<evidence type="ECO:0000313" key="4">
    <source>
        <dbReference type="Proteomes" id="UP000187013"/>
    </source>
</evidence>
<reference evidence="3 4" key="1">
    <citation type="submission" date="2016-08" db="EMBL/GenBank/DDBJ databases">
        <title>Draft genome sequence of allopolyploid Zygosaccharomyces rouxii.</title>
        <authorList>
            <person name="Watanabe J."/>
            <person name="Uehara K."/>
            <person name="Mogi Y."/>
            <person name="Tsukioka Y."/>
        </authorList>
    </citation>
    <scope>NUCLEOTIDE SEQUENCE [LARGE SCALE GENOMIC DNA]</scope>
    <source>
        <strain evidence="3 4">NBRC 110957</strain>
    </source>
</reference>
<organism evidence="3 4">
    <name type="scientific">Zygosaccharomyces rouxii</name>
    <dbReference type="NCBI Taxonomy" id="4956"/>
    <lineage>
        <taxon>Eukaryota</taxon>
        <taxon>Fungi</taxon>
        <taxon>Dikarya</taxon>
        <taxon>Ascomycota</taxon>
        <taxon>Saccharomycotina</taxon>
        <taxon>Saccharomycetes</taxon>
        <taxon>Saccharomycetales</taxon>
        <taxon>Saccharomycetaceae</taxon>
        <taxon>Zygosaccharomyces</taxon>
    </lineage>
</organism>
<gene>
    <name evidence="3" type="ORF">ZYGR_0AD04460</name>
</gene>
<keyword evidence="2" id="KW-0472">Membrane</keyword>
<dbReference type="OrthoDB" id="10380168at2759"/>
<protein>
    <submittedName>
        <fullName evidence="3">Uncharacterized protein</fullName>
    </submittedName>
</protein>
<feature type="region of interest" description="Disordered" evidence="1">
    <location>
        <begin position="128"/>
        <end position="151"/>
    </location>
</feature>
<keyword evidence="2" id="KW-1133">Transmembrane helix</keyword>
<name>A0A1Q3A6L2_ZYGRO</name>
<keyword evidence="2" id="KW-0812">Transmembrane</keyword>
<dbReference type="AlphaFoldDB" id="A0A1Q3A6L2"/>
<accession>A0A1Q3A6L2</accession>